<feature type="compositionally biased region" description="Low complexity" evidence="1">
    <location>
        <begin position="134"/>
        <end position="158"/>
    </location>
</feature>
<evidence type="ECO:0000313" key="5">
    <source>
        <dbReference type="Proteomes" id="UP000077671"/>
    </source>
</evidence>
<dbReference type="Gene3D" id="2.100.10.30">
    <property type="entry name" value="Jacalin-like lectin domain"/>
    <property type="match status" value="1"/>
</dbReference>
<sequence>MVPMPTANMAPAKEELIRFTNVKANETIYHRLLLIVGRAGTPDRPVRSIAVHADPRSGFESIEWQVNQSHFKATVPLREGDNVIRFGPNFGTQDDPHEVEDGPHEVELPLKYEPQDVPRLRIAILLAKDSPVDAEPTATVSPTAVPPTTTHTPYPEATLRPAVPSDPASNKSENRPVNNAVEAQDQSTGPQPLVDCPPGPIRDKILAGGIKEIQRRVAVQAYCWQAFYAEQMHRHRLGRRAFRLEENPTPDVEEGKNEIVRLEDLPVIHLVRSDKTRAEFHDANAAQQNEHANNNQAMWNWAREAISQHPTLPKSRAPIAVLSLETHWAPDHADSPQSYRDQHTGLILAHAALGGWAGSPWASVLEEQQTSSEAKSAPLSVAVMGSHWVWSAPASLSGLTEAYLNETKTDERYVVSDHGETGTAWETFSVGMGAWLHEVGHALGNPHWPTGIMYRGYNEFSRIFMTTEGYRSHLNAPGERLITPANDDLNCHLHRAESCRARWHPNFRLPGDDPAPPTLDVSDPASVEAWTRWSELPPVAYATPEGALFQAAEGNKIVAIELDVNGTHARLIEFTGRPAGDGAQEGKAPVSQYLLDKKTVQETIDVHLKREPGTTAAAEEGSEKVVVFVRAIGTNLCFRELGDFFRDAFVRSIELFADREVSLEQGRGPGVMALCAPGAGRDISGDHSDATGARQWITAFVNRVGEKPHLKAITITANSFVHRLRFEYSDNTAQVFGDVPASDESTEKDRVERQFTFDPEDGGIAKIVVRAGWWIDAIQFVLESGKSTDMVGSLTEGSLGVLLPPEGRRIVGLYGSSADRIGSLGICYEA</sequence>
<organism evidence="4 5">
    <name type="scientific">Tilletia caries</name>
    <name type="common">wheat bunt fungus</name>
    <dbReference type="NCBI Taxonomy" id="13290"/>
    <lineage>
        <taxon>Eukaryota</taxon>
        <taxon>Fungi</taxon>
        <taxon>Dikarya</taxon>
        <taxon>Basidiomycota</taxon>
        <taxon>Ustilaginomycotina</taxon>
        <taxon>Exobasidiomycetes</taxon>
        <taxon>Tilletiales</taxon>
        <taxon>Tilletiaceae</taxon>
        <taxon>Tilletia</taxon>
    </lineage>
</organism>
<evidence type="ECO:0000313" key="3">
    <source>
        <dbReference type="EMBL" id="CAD6928677.1"/>
    </source>
</evidence>
<dbReference type="PANTHER" id="PTHR21054:SF2">
    <property type="entry name" value="MIP04191P"/>
    <property type="match status" value="1"/>
</dbReference>
<reference evidence="4" key="2">
    <citation type="journal article" date="2019" name="IMA Fungus">
        <title>Genome sequencing and comparison of five Tilletia species to identify candidate genes for the detection of regulated species infecting wheat.</title>
        <authorList>
            <person name="Nguyen H.D.T."/>
            <person name="Sultana T."/>
            <person name="Kesanakurti P."/>
            <person name="Hambleton S."/>
        </authorList>
    </citation>
    <scope>NUCLEOTIDE SEQUENCE</scope>
    <source>
        <strain evidence="4">DAOMC 238032</strain>
    </source>
</reference>
<dbReference type="EMBL" id="LWDD02000161">
    <property type="protein sequence ID" value="KAE8263230.1"/>
    <property type="molecule type" value="Genomic_DNA"/>
</dbReference>
<protein>
    <recommendedName>
        <fullName evidence="2">Jacalin-type lectin domain-containing protein</fullName>
    </recommendedName>
</protein>
<evidence type="ECO:0000256" key="1">
    <source>
        <dbReference type="SAM" id="MobiDB-lite"/>
    </source>
</evidence>
<reference evidence="4" key="1">
    <citation type="submission" date="2016-04" db="EMBL/GenBank/DDBJ databases">
        <authorList>
            <person name="Nguyen H.D."/>
            <person name="Kesanakurti P."/>
            <person name="Cullis J."/>
            <person name="Levesque C.A."/>
            <person name="Hambleton S."/>
        </authorList>
    </citation>
    <scope>NUCLEOTIDE SEQUENCE</scope>
    <source>
        <strain evidence="4">DAOMC 238032</strain>
    </source>
</reference>
<dbReference type="EMBL" id="CAJHJG010003240">
    <property type="protein sequence ID" value="CAD6928677.1"/>
    <property type="molecule type" value="Genomic_DNA"/>
</dbReference>
<gene>
    <name evidence="4" type="ORF">A4X03_0g1838</name>
    <name evidence="3" type="ORF">JKIAZH3_G907</name>
</gene>
<dbReference type="InterPro" id="IPR036404">
    <property type="entry name" value="Jacalin-like_lectin_dom_sf"/>
</dbReference>
<dbReference type="Proteomes" id="UP000077671">
    <property type="component" value="Unassembled WGS sequence"/>
</dbReference>
<accession>A0A177V9U3</accession>
<evidence type="ECO:0000313" key="4">
    <source>
        <dbReference type="EMBL" id="KAE8263230.1"/>
    </source>
</evidence>
<dbReference type="PANTHER" id="PTHR21054">
    <property type="entry name" value="ZINC METALLOPROTEINASE-RELATED"/>
    <property type="match status" value="1"/>
</dbReference>
<evidence type="ECO:0000313" key="6">
    <source>
        <dbReference type="Proteomes" id="UP000836402"/>
    </source>
</evidence>
<reference evidence="3" key="3">
    <citation type="submission" date="2020-10" db="EMBL/GenBank/DDBJ databases">
        <authorList>
            <person name="Sedaghatjoo S."/>
        </authorList>
    </citation>
    <scope>NUCLEOTIDE SEQUENCE</scope>
    <source>
        <strain evidence="3">AZH3</strain>
    </source>
</reference>
<proteinExistence type="predicted"/>
<dbReference type="GO" id="GO:0005737">
    <property type="term" value="C:cytoplasm"/>
    <property type="evidence" value="ECO:0007669"/>
    <property type="project" value="TreeGrafter"/>
</dbReference>
<feature type="region of interest" description="Disordered" evidence="1">
    <location>
        <begin position="132"/>
        <end position="175"/>
    </location>
</feature>
<dbReference type="AlphaFoldDB" id="A0A177V9U3"/>
<dbReference type="Pfam" id="PF12044">
    <property type="entry name" value="Metallopep"/>
    <property type="match status" value="3"/>
</dbReference>
<name>A0A177V9U3_9BASI</name>
<dbReference type="SUPFAM" id="SSF51101">
    <property type="entry name" value="Mannose-binding lectins"/>
    <property type="match status" value="1"/>
</dbReference>
<keyword evidence="6" id="KW-1185">Reference proteome</keyword>
<comment type="caution">
    <text evidence="4">The sequence shown here is derived from an EMBL/GenBank/DDBJ whole genome shotgun (WGS) entry which is preliminary data.</text>
</comment>
<dbReference type="InterPro" id="IPR053002">
    <property type="entry name" value="Metalloproteinase_M10B"/>
</dbReference>
<dbReference type="Proteomes" id="UP000836402">
    <property type="component" value="Unassembled WGS sequence"/>
</dbReference>
<evidence type="ECO:0000259" key="2">
    <source>
        <dbReference type="Pfam" id="PF01419"/>
    </source>
</evidence>
<dbReference type="InterPro" id="IPR021917">
    <property type="entry name" value="Unchr_Zn-peptidase-like"/>
</dbReference>
<dbReference type="Pfam" id="PF01419">
    <property type="entry name" value="Jacalin"/>
    <property type="match status" value="1"/>
</dbReference>
<feature type="domain" description="Jacalin-type lectin" evidence="2">
    <location>
        <begin position="708"/>
        <end position="826"/>
    </location>
</feature>
<dbReference type="InterPro" id="IPR001229">
    <property type="entry name" value="Jacalin-like_lectin_dom"/>
</dbReference>